<keyword evidence="1" id="KW-1133">Transmembrane helix</keyword>
<evidence type="ECO:0000313" key="4">
    <source>
        <dbReference type="WBParaSite" id="scaffold4433_cov216.g8119"/>
    </source>
</evidence>
<sequence length="146" mass="16393">MFNLILAAISAFFMMSILSGEGMSREHLELLNTESTVNFDQFVRDYLNVGEISSYGVPISTSDRLDFNYSPTQFVHAVRDAEQKLGVDQRENVPILVKHTMSTGRKILYFLILGLLSIVSINHFKAKMGKDAFRVISSAAKKKEGK</sequence>
<evidence type="ECO:0000256" key="2">
    <source>
        <dbReference type="SAM" id="SignalP"/>
    </source>
</evidence>
<organism evidence="3 4">
    <name type="scientific">Meloidogyne javanica</name>
    <name type="common">Root-knot nematode worm</name>
    <dbReference type="NCBI Taxonomy" id="6303"/>
    <lineage>
        <taxon>Eukaryota</taxon>
        <taxon>Metazoa</taxon>
        <taxon>Ecdysozoa</taxon>
        <taxon>Nematoda</taxon>
        <taxon>Chromadorea</taxon>
        <taxon>Rhabditida</taxon>
        <taxon>Tylenchina</taxon>
        <taxon>Tylenchomorpha</taxon>
        <taxon>Tylenchoidea</taxon>
        <taxon>Meloidogynidae</taxon>
        <taxon>Meloidogyninae</taxon>
        <taxon>Meloidogyne</taxon>
        <taxon>Meloidogyne incognita group</taxon>
    </lineage>
</organism>
<evidence type="ECO:0000313" key="3">
    <source>
        <dbReference type="Proteomes" id="UP000887561"/>
    </source>
</evidence>
<feature type="transmembrane region" description="Helical" evidence="1">
    <location>
        <begin position="107"/>
        <end position="124"/>
    </location>
</feature>
<name>A0A915MLK9_MELJA</name>
<dbReference type="AlphaFoldDB" id="A0A915MLK9"/>
<reference evidence="4" key="1">
    <citation type="submission" date="2022-11" db="UniProtKB">
        <authorList>
            <consortium name="WormBaseParasite"/>
        </authorList>
    </citation>
    <scope>IDENTIFICATION</scope>
</reference>
<proteinExistence type="predicted"/>
<dbReference type="Proteomes" id="UP000887561">
    <property type="component" value="Unplaced"/>
</dbReference>
<feature type="chain" id="PRO_5037680256" evidence="2">
    <location>
        <begin position="20"/>
        <end position="146"/>
    </location>
</feature>
<keyword evidence="1" id="KW-0472">Membrane</keyword>
<keyword evidence="1" id="KW-0812">Transmembrane</keyword>
<keyword evidence="3" id="KW-1185">Reference proteome</keyword>
<protein>
    <submittedName>
        <fullName evidence="4">Uncharacterized protein</fullName>
    </submittedName>
</protein>
<keyword evidence="2" id="KW-0732">Signal</keyword>
<accession>A0A915MLK9</accession>
<evidence type="ECO:0000256" key="1">
    <source>
        <dbReference type="SAM" id="Phobius"/>
    </source>
</evidence>
<dbReference type="WBParaSite" id="scaffold4433_cov216.g8119">
    <property type="protein sequence ID" value="scaffold4433_cov216.g8119"/>
    <property type="gene ID" value="scaffold4433_cov216.g8119"/>
</dbReference>
<feature type="signal peptide" evidence="2">
    <location>
        <begin position="1"/>
        <end position="19"/>
    </location>
</feature>